<evidence type="ECO:0000313" key="2">
    <source>
        <dbReference type="Proteomes" id="UP001381693"/>
    </source>
</evidence>
<proteinExistence type="predicted"/>
<accession>A0AAN8ZZT8</accession>
<keyword evidence="2" id="KW-1185">Reference proteome</keyword>
<protein>
    <submittedName>
        <fullName evidence="1">Uncharacterized protein</fullName>
    </submittedName>
</protein>
<dbReference type="Proteomes" id="UP001381693">
    <property type="component" value="Unassembled WGS sequence"/>
</dbReference>
<dbReference type="EMBL" id="JAXCGZ010021060">
    <property type="protein sequence ID" value="KAK7060637.1"/>
    <property type="molecule type" value="Genomic_DNA"/>
</dbReference>
<dbReference type="AlphaFoldDB" id="A0AAN8ZZT8"/>
<name>A0AAN8ZZT8_HALRR</name>
<evidence type="ECO:0000313" key="1">
    <source>
        <dbReference type="EMBL" id="KAK7060637.1"/>
    </source>
</evidence>
<gene>
    <name evidence="1" type="ORF">SK128_016647</name>
</gene>
<organism evidence="1 2">
    <name type="scientific">Halocaridina rubra</name>
    <name type="common">Hawaiian red shrimp</name>
    <dbReference type="NCBI Taxonomy" id="373956"/>
    <lineage>
        <taxon>Eukaryota</taxon>
        <taxon>Metazoa</taxon>
        <taxon>Ecdysozoa</taxon>
        <taxon>Arthropoda</taxon>
        <taxon>Crustacea</taxon>
        <taxon>Multicrustacea</taxon>
        <taxon>Malacostraca</taxon>
        <taxon>Eumalacostraca</taxon>
        <taxon>Eucarida</taxon>
        <taxon>Decapoda</taxon>
        <taxon>Pleocyemata</taxon>
        <taxon>Caridea</taxon>
        <taxon>Atyoidea</taxon>
        <taxon>Atyidae</taxon>
        <taxon>Halocaridina</taxon>
    </lineage>
</organism>
<comment type="caution">
    <text evidence="1">The sequence shown here is derived from an EMBL/GenBank/DDBJ whole genome shotgun (WGS) entry which is preliminary data.</text>
</comment>
<reference evidence="1 2" key="1">
    <citation type="submission" date="2023-11" db="EMBL/GenBank/DDBJ databases">
        <title>Halocaridina rubra genome assembly.</title>
        <authorList>
            <person name="Smith C."/>
        </authorList>
    </citation>
    <scope>NUCLEOTIDE SEQUENCE [LARGE SCALE GENOMIC DNA]</scope>
    <source>
        <strain evidence="1">EP-1</strain>
        <tissue evidence="1">Whole</tissue>
    </source>
</reference>
<sequence length="76" mass="8830">MSKRTENNRYPKGTKQHLVTILKKKTTLGISLTGTEQHLVITMKKKTKLGRHLKGREELLVIISKEQKNTITYQRN</sequence>